<evidence type="ECO:0000256" key="13">
    <source>
        <dbReference type="ARBA" id="ARBA00023002"/>
    </source>
</evidence>
<feature type="binding site" evidence="19">
    <location>
        <position position="309"/>
    </location>
    <ligand>
        <name>Zn(2+)</name>
        <dbReference type="ChEBI" id="CHEBI:29105"/>
        <label>1</label>
    </ligand>
</feature>
<dbReference type="EMBL" id="VRMN01000011">
    <property type="protein sequence ID" value="KAA8491858.1"/>
    <property type="molecule type" value="Genomic_DNA"/>
</dbReference>
<dbReference type="Gene3D" id="3.10.120.10">
    <property type="entry name" value="Cytochrome b5-like heme/steroid binding domain"/>
    <property type="match status" value="1"/>
</dbReference>
<dbReference type="InterPro" id="IPR014430">
    <property type="entry name" value="Scs7"/>
</dbReference>
<keyword evidence="13 18" id="KW-0560">Oxidoreductase</keyword>
<dbReference type="InterPro" id="IPR018506">
    <property type="entry name" value="Cyt_B5_heme-BS"/>
</dbReference>
<feature type="transmembrane region" description="Helical" evidence="21">
    <location>
        <begin position="260"/>
        <end position="282"/>
    </location>
</feature>
<comment type="pathway">
    <text evidence="3">Lipid metabolism.</text>
</comment>
<dbReference type="SUPFAM" id="SSF55856">
    <property type="entry name" value="Cytochrome b5-like heme/steroid binding domain"/>
    <property type="match status" value="1"/>
</dbReference>
<dbReference type="PANTHER" id="PTHR12863:SF1">
    <property type="entry name" value="FATTY ACID 2-HYDROXYLASE"/>
    <property type="match status" value="1"/>
</dbReference>
<dbReference type="GO" id="GO:0005506">
    <property type="term" value="F:iron ion binding"/>
    <property type="evidence" value="ECO:0007669"/>
    <property type="project" value="UniProtKB-UniRule"/>
</dbReference>
<evidence type="ECO:0000256" key="17">
    <source>
        <dbReference type="ARBA" id="ARBA00023160"/>
    </source>
</evidence>
<reference evidence="24" key="1">
    <citation type="journal article" date="2019" name="Nat. Commun.">
        <title>Expansion of phycobilisome linker gene families in mesophilic red algae.</title>
        <authorList>
            <person name="Lee J."/>
            <person name="Kim D."/>
            <person name="Bhattacharya D."/>
            <person name="Yoon H.S."/>
        </authorList>
    </citation>
    <scope>NUCLEOTIDE SEQUENCE [LARGE SCALE GENOMIC DNA]</scope>
    <source>
        <strain evidence="24">CCMP 1328</strain>
    </source>
</reference>
<keyword evidence="11 19" id="KW-0862">Zinc</keyword>
<feature type="binding site" evidence="19">
    <location>
        <position position="251"/>
    </location>
    <ligand>
        <name>Zn(2+)</name>
        <dbReference type="ChEBI" id="CHEBI:29105"/>
        <label>1</label>
    </ligand>
</feature>
<dbReference type="InterPro" id="IPR001199">
    <property type="entry name" value="Cyt_B5-like_heme/steroid-bd"/>
</dbReference>
<dbReference type="GO" id="GO:0006633">
    <property type="term" value="P:fatty acid biosynthetic process"/>
    <property type="evidence" value="ECO:0007669"/>
    <property type="project" value="UniProtKB-KW"/>
</dbReference>
<dbReference type="GO" id="GO:0080132">
    <property type="term" value="F:fatty acid 2-hydroxylase activity"/>
    <property type="evidence" value="ECO:0007669"/>
    <property type="project" value="InterPro"/>
</dbReference>
<feature type="binding site" evidence="19">
    <location>
        <position position="226"/>
    </location>
    <ligand>
        <name>Zn(2+)</name>
        <dbReference type="ChEBI" id="CHEBI:29105"/>
        <label>1</label>
    </ligand>
</feature>
<organism evidence="23 24">
    <name type="scientific">Porphyridium purpureum</name>
    <name type="common">Red alga</name>
    <name type="synonym">Porphyridium cruentum</name>
    <dbReference type="NCBI Taxonomy" id="35688"/>
    <lineage>
        <taxon>Eukaryota</taxon>
        <taxon>Rhodophyta</taxon>
        <taxon>Bangiophyceae</taxon>
        <taxon>Porphyridiales</taxon>
        <taxon>Porphyridiaceae</taxon>
        <taxon>Porphyridium</taxon>
    </lineage>
</organism>
<keyword evidence="5 18" id="KW-0444">Lipid biosynthesis</keyword>
<comment type="cofactor">
    <cofactor evidence="18 19">
        <name>Zn(2+)</name>
        <dbReference type="ChEBI" id="CHEBI:29105"/>
    </cofactor>
    <text evidence="18 19">Binds 2 Zn(2+) ions per subunit that likely form a catalytic dimetal center.</text>
</comment>
<evidence type="ECO:0000256" key="20">
    <source>
        <dbReference type="PIRSR" id="PIRSR005149-50"/>
    </source>
</evidence>
<evidence type="ECO:0000259" key="22">
    <source>
        <dbReference type="PROSITE" id="PS50255"/>
    </source>
</evidence>
<keyword evidence="17 18" id="KW-0275">Fatty acid biosynthesis</keyword>
<dbReference type="Proteomes" id="UP000324585">
    <property type="component" value="Unassembled WGS sequence"/>
</dbReference>
<dbReference type="SMART" id="SM01117">
    <property type="entry name" value="Cyt-b5"/>
    <property type="match status" value="1"/>
</dbReference>
<feature type="transmembrane region" description="Helical" evidence="21">
    <location>
        <begin position="288"/>
        <end position="308"/>
    </location>
</feature>
<keyword evidence="14 18" id="KW-0408">Iron</keyword>
<dbReference type="GO" id="GO:0020037">
    <property type="term" value="F:heme binding"/>
    <property type="evidence" value="ECO:0007669"/>
    <property type="project" value="InterPro"/>
</dbReference>
<evidence type="ECO:0000256" key="10">
    <source>
        <dbReference type="ARBA" id="ARBA00022832"/>
    </source>
</evidence>
<name>A0A5J4YKP7_PORPP</name>
<comment type="similarity">
    <text evidence="4 18">Belongs to the sterol desaturase family. SCS7 subfamily.</text>
</comment>
<dbReference type="PANTHER" id="PTHR12863">
    <property type="entry name" value="FATTY ACID HYDROXYLASE"/>
    <property type="match status" value="1"/>
</dbReference>
<comment type="caution">
    <text evidence="23">The sequence shown here is derived from an EMBL/GenBank/DDBJ whole genome shotgun (WGS) entry which is preliminary data.</text>
</comment>
<comment type="pathway">
    <text evidence="2">Sphingolipid metabolism.</text>
</comment>
<keyword evidence="8 18" id="KW-0479">Metal-binding</keyword>
<evidence type="ECO:0000313" key="24">
    <source>
        <dbReference type="Proteomes" id="UP000324585"/>
    </source>
</evidence>
<evidence type="ECO:0000256" key="15">
    <source>
        <dbReference type="ARBA" id="ARBA00023098"/>
    </source>
</evidence>
<evidence type="ECO:0000256" key="5">
    <source>
        <dbReference type="ARBA" id="ARBA00022516"/>
    </source>
</evidence>
<feature type="binding site" description="axial binding residue" evidence="20">
    <location>
        <position position="87"/>
    </location>
    <ligand>
        <name>heme</name>
        <dbReference type="ChEBI" id="CHEBI:30413"/>
    </ligand>
    <ligandPart>
        <name>Fe</name>
        <dbReference type="ChEBI" id="CHEBI:18248"/>
    </ligandPart>
</feature>
<feature type="binding site" evidence="19">
    <location>
        <position position="305"/>
    </location>
    <ligand>
        <name>Zn(2+)</name>
        <dbReference type="ChEBI" id="CHEBI:29105"/>
        <label>1</label>
    </ligand>
</feature>
<feature type="transmembrane region" description="Helical" evidence="21">
    <location>
        <begin position="204"/>
        <end position="225"/>
    </location>
</feature>
<comment type="cofactor">
    <cofactor evidence="20">
        <name>Fe cation</name>
        <dbReference type="ChEBI" id="CHEBI:24875"/>
    </cofactor>
</comment>
<keyword evidence="10 18" id="KW-0276">Fatty acid metabolism</keyword>
<dbReference type="InterPro" id="IPR006694">
    <property type="entry name" value="Fatty_acid_hydroxylase"/>
</dbReference>
<dbReference type="PROSITE" id="PS00191">
    <property type="entry name" value="CYTOCHROME_B5_1"/>
    <property type="match status" value="1"/>
</dbReference>
<dbReference type="EC" id="1.-.-.-" evidence="18"/>
<keyword evidence="7 21" id="KW-0812">Transmembrane</keyword>
<keyword evidence="16 18" id="KW-0472">Membrane</keyword>
<dbReference type="Pfam" id="PF00173">
    <property type="entry name" value="Cyt-b5"/>
    <property type="match status" value="1"/>
</dbReference>
<evidence type="ECO:0000256" key="11">
    <source>
        <dbReference type="ARBA" id="ARBA00022833"/>
    </source>
</evidence>
<evidence type="ECO:0000256" key="16">
    <source>
        <dbReference type="ARBA" id="ARBA00023136"/>
    </source>
</evidence>
<keyword evidence="12 21" id="KW-1133">Transmembrane helix</keyword>
<evidence type="ECO:0000256" key="12">
    <source>
        <dbReference type="ARBA" id="ARBA00022989"/>
    </source>
</evidence>
<gene>
    <name evidence="23" type="ORF">FVE85_8340</name>
</gene>
<evidence type="ECO:0000256" key="18">
    <source>
        <dbReference type="PIRNR" id="PIRNR005149"/>
    </source>
</evidence>
<feature type="binding site" evidence="19">
    <location>
        <position position="328"/>
    </location>
    <ligand>
        <name>Zn(2+)</name>
        <dbReference type="ChEBI" id="CHEBI:29105"/>
        <label>1</label>
    </ligand>
</feature>
<proteinExistence type="inferred from homology"/>
<keyword evidence="6 20" id="KW-0349">Heme</keyword>
<feature type="domain" description="Cytochrome b5 heme-binding" evidence="22">
    <location>
        <begin position="25"/>
        <end position="104"/>
    </location>
</feature>
<evidence type="ECO:0000256" key="21">
    <source>
        <dbReference type="SAM" id="Phobius"/>
    </source>
</evidence>
<evidence type="ECO:0000313" key="23">
    <source>
        <dbReference type="EMBL" id="KAA8491858.1"/>
    </source>
</evidence>
<evidence type="ECO:0000256" key="2">
    <source>
        <dbReference type="ARBA" id="ARBA00004991"/>
    </source>
</evidence>
<evidence type="ECO:0000256" key="4">
    <source>
        <dbReference type="ARBA" id="ARBA00005747"/>
    </source>
</evidence>
<comment type="subcellular location">
    <subcellularLocation>
        <location evidence="1">Endoplasmic reticulum membrane</location>
        <topology evidence="1">Multi-pass membrane protein</topology>
    </subcellularLocation>
</comment>
<feature type="binding site" evidence="19">
    <location>
        <position position="325"/>
    </location>
    <ligand>
        <name>Zn(2+)</name>
        <dbReference type="ChEBI" id="CHEBI:29105"/>
        <label>1</label>
    </ligand>
</feature>
<feature type="binding site" evidence="19">
    <location>
        <position position="329"/>
    </location>
    <ligand>
        <name>Zn(2+)</name>
        <dbReference type="ChEBI" id="CHEBI:29105"/>
        <label>1</label>
    </ligand>
</feature>
<sequence length="365" mass="41746">MPPSREGAGVDSVTTVAPTPARDDGYSLTRRLVSFHSSAHDAWVVLNNDVYDVTLFLDRHPGGKKILEKHLGTDVSEIMAADKPHRHSAAAYKQLRAYQIGTLAPTERTDADKTASSNVTSDTQEELDRLVDWTKPLLPQVGNMGVQYDAWVHSFPTTDHTVKMFQNDVLEFLTKCPWYLPLVFWIPVAILILTQYFMTVTVHIPTFVSWCAAGVVFWLLFEYTLHRWVFHMNSTSYWGNIIHFLIHGHHHITPMDNNRVVFPPIPALLFASPIWVGALSLLGYERGYAFLLGFLIGYLNYDMTHFWIHQRVPKSGYVQWHKKRHVYHHYHKPGVNFGISHPLFDWVFGTFEGDYTSSSVTAAKH</sequence>
<feature type="binding site" evidence="19">
    <location>
        <position position="231"/>
    </location>
    <ligand>
        <name>Zn(2+)</name>
        <dbReference type="ChEBI" id="CHEBI:29105"/>
        <label>1</label>
    </ligand>
</feature>
<feature type="binding site" evidence="19">
    <location>
        <position position="247"/>
    </location>
    <ligand>
        <name>Zn(2+)</name>
        <dbReference type="ChEBI" id="CHEBI:29105"/>
        <label>1</label>
    </ligand>
</feature>
<feature type="transmembrane region" description="Helical" evidence="21">
    <location>
        <begin position="178"/>
        <end position="198"/>
    </location>
</feature>
<dbReference type="PROSITE" id="PS50255">
    <property type="entry name" value="CYTOCHROME_B5_2"/>
    <property type="match status" value="1"/>
</dbReference>
<dbReference type="PIRSF" id="PIRSF005149">
    <property type="entry name" value="IPC-B_HD"/>
    <property type="match status" value="1"/>
</dbReference>
<evidence type="ECO:0000256" key="8">
    <source>
        <dbReference type="ARBA" id="ARBA00022723"/>
    </source>
</evidence>
<dbReference type="GO" id="GO:0005789">
    <property type="term" value="C:endoplasmic reticulum membrane"/>
    <property type="evidence" value="ECO:0007669"/>
    <property type="project" value="UniProtKB-SubCell"/>
</dbReference>
<evidence type="ECO:0000256" key="6">
    <source>
        <dbReference type="ARBA" id="ARBA00022617"/>
    </source>
</evidence>
<evidence type="ECO:0000256" key="3">
    <source>
        <dbReference type="ARBA" id="ARBA00005189"/>
    </source>
</evidence>
<keyword evidence="24" id="KW-1185">Reference proteome</keyword>
<dbReference type="InterPro" id="IPR036400">
    <property type="entry name" value="Cyt_B5-like_heme/steroid_sf"/>
</dbReference>
<dbReference type="OrthoDB" id="260519at2759"/>
<evidence type="ECO:0000256" key="7">
    <source>
        <dbReference type="ARBA" id="ARBA00022692"/>
    </source>
</evidence>
<evidence type="ECO:0000256" key="19">
    <source>
        <dbReference type="PIRSR" id="PIRSR005149-1"/>
    </source>
</evidence>
<dbReference type="PRINTS" id="PR00363">
    <property type="entry name" value="CYTOCHROMEB5"/>
</dbReference>
<dbReference type="OMA" id="HFVHHDQ"/>
<feature type="binding site" description="axial binding residue" evidence="20">
    <location>
        <position position="60"/>
    </location>
    <ligand>
        <name>heme</name>
        <dbReference type="ChEBI" id="CHEBI:30413"/>
    </ligand>
    <ligandPart>
        <name>Fe</name>
        <dbReference type="ChEBI" id="CHEBI:18248"/>
    </ligandPart>
</feature>
<feature type="binding site" evidence="19">
    <location>
        <position position="250"/>
    </location>
    <ligand>
        <name>Zn(2+)</name>
        <dbReference type="ChEBI" id="CHEBI:29105"/>
        <label>1</label>
    </ligand>
</feature>
<evidence type="ECO:0000256" key="1">
    <source>
        <dbReference type="ARBA" id="ARBA00004477"/>
    </source>
</evidence>
<evidence type="ECO:0000256" key="14">
    <source>
        <dbReference type="ARBA" id="ARBA00023004"/>
    </source>
</evidence>
<keyword evidence="9 18" id="KW-0256">Endoplasmic reticulum</keyword>
<accession>A0A5J4YKP7</accession>
<protein>
    <recommendedName>
        <fullName evidence="18">Fatty acid 2-hydroxylase</fullName>
        <ecNumber evidence="18">1.-.-.-</ecNumber>
    </recommendedName>
</protein>
<keyword evidence="15 18" id="KW-0443">Lipid metabolism</keyword>
<comment type="function">
    <text evidence="18">Catalyzes stereospecific hydroxylation of free fatty acids at the C-2 position to produce (R)-2-hydroxy fatty acids, which are building blocks of sphingolipids and glycosphingolipids common in neural tissue and epidermis. Plays an essential role in the synthesis of galactosphingolipids of the myelin sheath. Responsible for the synthesis of sphingolipids and glycosphingolipids involved in the formation of epidermal lamellar bodies critical for skin permeability barrier. Participates in the synthesis of glycosphingolipids and a fraction of type II wax diesters in sebaceous gland, specifically regulating hair follicle homeostasis. Involved in the synthesis of sphingolipids of plasma membrane rafts, controlling lipid raft mobility and trafficking of raft-associated proteins.</text>
</comment>
<evidence type="ECO:0000256" key="9">
    <source>
        <dbReference type="ARBA" id="ARBA00022824"/>
    </source>
</evidence>
<dbReference type="Pfam" id="PF04116">
    <property type="entry name" value="FA_hydroxylase"/>
    <property type="match status" value="1"/>
</dbReference>
<dbReference type="AlphaFoldDB" id="A0A5J4YKP7"/>